<sequence>MIHNLLLENKNEYSAKTVLMATKNQINGFQLILLILEGWYKEVSAINLRKQCEVVKKSEYFTFGIMVDESIRELKNLNQCTGAVVSQIVTESCKQHNLDSYTCQT</sequence>
<organism evidence="1 2">
    <name type="scientific">Rhizophagus irregularis</name>
    <dbReference type="NCBI Taxonomy" id="588596"/>
    <lineage>
        <taxon>Eukaryota</taxon>
        <taxon>Fungi</taxon>
        <taxon>Fungi incertae sedis</taxon>
        <taxon>Mucoromycota</taxon>
        <taxon>Glomeromycotina</taxon>
        <taxon>Glomeromycetes</taxon>
        <taxon>Glomerales</taxon>
        <taxon>Glomeraceae</taxon>
        <taxon>Rhizophagus</taxon>
    </lineage>
</organism>
<reference evidence="1" key="1">
    <citation type="submission" date="2020-05" db="EMBL/GenBank/DDBJ databases">
        <authorList>
            <person name="Rincon C."/>
            <person name="Sanders R I."/>
            <person name="Robbins C."/>
            <person name="Chaturvedi A."/>
        </authorList>
    </citation>
    <scope>NUCLEOTIDE SEQUENCE</scope>
    <source>
        <strain evidence="1">CHB12</strain>
    </source>
</reference>
<evidence type="ECO:0000313" key="2">
    <source>
        <dbReference type="Proteomes" id="UP000684084"/>
    </source>
</evidence>
<proteinExistence type="predicted"/>
<name>A0A2I1ENY9_9GLOM</name>
<dbReference type="AlphaFoldDB" id="A0A2I1ENY9"/>
<accession>A0A2I1ENY9</accession>
<protein>
    <submittedName>
        <fullName evidence="1">Uncharacterized protein</fullName>
    </submittedName>
</protein>
<dbReference type="OrthoDB" id="10271182at2759"/>
<evidence type="ECO:0000313" key="1">
    <source>
        <dbReference type="EMBL" id="CAB5373793.1"/>
    </source>
</evidence>
<gene>
    <name evidence="1" type="ORF">CHRIB12_LOCUS14164</name>
</gene>
<comment type="caution">
    <text evidence="1">The sequence shown here is derived from an EMBL/GenBank/DDBJ whole genome shotgun (WGS) entry which is preliminary data.</text>
</comment>
<dbReference type="Proteomes" id="UP000684084">
    <property type="component" value="Unassembled WGS sequence"/>
</dbReference>
<dbReference type="EMBL" id="CAGKOT010000032">
    <property type="protein sequence ID" value="CAB5373793.1"/>
    <property type="molecule type" value="Genomic_DNA"/>
</dbReference>